<accession>A0A8J3CKG7</accession>
<reference evidence="3" key="1">
    <citation type="journal article" date="2014" name="Int. J. Syst. Evol. Microbiol.">
        <title>Complete genome sequence of Corynebacterium casei LMG S-19264T (=DSM 44701T), isolated from a smear-ripened cheese.</title>
        <authorList>
            <consortium name="US DOE Joint Genome Institute (JGI-PGF)"/>
            <person name="Walter F."/>
            <person name="Albersmeier A."/>
            <person name="Kalinowski J."/>
            <person name="Ruckert C."/>
        </authorList>
    </citation>
    <scope>NUCLEOTIDE SEQUENCE</scope>
    <source>
        <strain evidence="3">CGMCC 4.5737</strain>
    </source>
</reference>
<evidence type="ECO:0000313" key="4">
    <source>
        <dbReference type="Proteomes" id="UP000637578"/>
    </source>
</evidence>
<feature type="region of interest" description="Disordered" evidence="1">
    <location>
        <begin position="1"/>
        <end position="20"/>
    </location>
</feature>
<organism evidence="3 4">
    <name type="scientific">Longimycelium tulufanense</name>
    <dbReference type="NCBI Taxonomy" id="907463"/>
    <lineage>
        <taxon>Bacteria</taxon>
        <taxon>Bacillati</taxon>
        <taxon>Actinomycetota</taxon>
        <taxon>Actinomycetes</taxon>
        <taxon>Pseudonocardiales</taxon>
        <taxon>Pseudonocardiaceae</taxon>
        <taxon>Longimycelium</taxon>
    </lineage>
</organism>
<keyword evidence="2" id="KW-1133">Transmembrane helix</keyword>
<evidence type="ECO:0000256" key="1">
    <source>
        <dbReference type="SAM" id="MobiDB-lite"/>
    </source>
</evidence>
<keyword evidence="4" id="KW-1185">Reference proteome</keyword>
<dbReference type="AlphaFoldDB" id="A0A8J3CKG7"/>
<feature type="transmembrane region" description="Helical" evidence="2">
    <location>
        <begin position="36"/>
        <end position="53"/>
    </location>
</feature>
<gene>
    <name evidence="3" type="ORF">GCM10012275_54240</name>
</gene>
<name>A0A8J3CKG7_9PSEU</name>
<keyword evidence="2" id="KW-0472">Membrane</keyword>
<comment type="caution">
    <text evidence="3">The sequence shown here is derived from an EMBL/GenBank/DDBJ whole genome shotgun (WGS) entry which is preliminary data.</text>
</comment>
<dbReference type="Proteomes" id="UP000637578">
    <property type="component" value="Unassembled WGS sequence"/>
</dbReference>
<evidence type="ECO:0000313" key="3">
    <source>
        <dbReference type="EMBL" id="GGM76667.1"/>
    </source>
</evidence>
<protein>
    <submittedName>
        <fullName evidence="3">Uncharacterized protein</fullName>
    </submittedName>
</protein>
<keyword evidence="2" id="KW-0812">Transmembrane</keyword>
<dbReference type="EMBL" id="BMMK01000037">
    <property type="protein sequence ID" value="GGM76667.1"/>
    <property type="molecule type" value="Genomic_DNA"/>
</dbReference>
<feature type="transmembrane region" description="Helical" evidence="2">
    <location>
        <begin position="59"/>
        <end position="77"/>
    </location>
</feature>
<proteinExistence type="predicted"/>
<feature type="compositionally biased region" description="Basic and acidic residues" evidence="1">
    <location>
        <begin position="1"/>
        <end position="10"/>
    </location>
</feature>
<evidence type="ECO:0000256" key="2">
    <source>
        <dbReference type="SAM" id="Phobius"/>
    </source>
</evidence>
<reference evidence="3" key="2">
    <citation type="submission" date="2020-09" db="EMBL/GenBank/DDBJ databases">
        <authorList>
            <person name="Sun Q."/>
            <person name="Zhou Y."/>
        </authorList>
    </citation>
    <scope>NUCLEOTIDE SEQUENCE</scope>
    <source>
        <strain evidence="3">CGMCC 4.5737</strain>
    </source>
</reference>
<sequence>MDSHESKDRGQIPPMRPVRDPEGYAAHVRITRYERVSRSVIFLLGIAAAGVVGYNDLPWWYLLPVAVLVLAVDWLIGRNVKKRYGQR</sequence>